<protein>
    <recommendedName>
        <fullName evidence="3">Lipoprotein</fullName>
    </recommendedName>
</protein>
<dbReference type="GO" id="GO:0035556">
    <property type="term" value="P:intracellular signal transduction"/>
    <property type="evidence" value="ECO:0007669"/>
    <property type="project" value="InterPro"/>
</dbReference>
<proteinExistence type="predicted"/>
<sequence length="124" mass="13151">MKAALPLLLVPVLGGCAGYQFNSNLDGKAIKDYFKAGDVQLFEGDARPAGRYEVIGLVEGHACQAQPQDVPVTLADARTHARRQAADQGANGLIIRQCTLITEPSPGCVTSAMCVGQAIRQQQE</sequence>
<dbReference type="Proteomes" id="UP000663281">
    <property type="component" value="Chromosome"/>
</dbReference>
<dbReference type="KEGG" id="scyp:JYB88_05540"/>
<name>A0A974XMF9_9GAMM</name>
<keyword evidence="2" id="KW-1185">Reference proteome</keyword>
<dbReference type="Gene3D" id="3.30.110.70">
    <property type="entry name" value="Hypothetical protein apc22750. Chain B"/>
    <property type="match status" value="1"/>
</dbReference>
<dbReference type="EMBL" id="CP071504">
    <property type="protein sequence ID" value="QSX31105.1"/>
    <property type="molecule type" value="Genomic_DNA"/>
</dbReference>
<gene>
    <name evidence="1" type="ORF">JYB88_05540</name>
</gene>
<evidence type="ECO:0008006" key="3">
    <source>
        <dbReference type="Google" id="ProtNLM"/>
    </source>
</evidence>
<evidence type="ECO:0000313" key="2">
    <source>
        <dbReference type="Proteomes" id="UP000663281"/>
    </source>
</evidence>
<organism evidence="1 2">
    <name type="scientific">Shewanella cyperi</name>
    <dbReference type="NCBI Taxonomy" id="2814292"/>
    <lineage>
        <taxon>Bacteria</taxon>
        <taxon>Pseudomonadati</taxon>
        <taxon>Pseudomonadota</taxon>
        <taxon>Gammaproteobacteria</taxon>
        <taxon>Alteromonadales</taxon>
        <taxon>Shewanellaceae</taxon>
        <taxon>Shewanella</taxon>
    </lineage>
</organism>
<dbReference type="RefSeq" id="WP_207325763.1">
    <property type="nucleotide sequence ID" value="NZ_CP071504.1"/>
</dbReference>
<dbReference type="Pfam" id="PF16358">
    <property type="entry name" value="RcsF"/>
    <property type="match status" value="1"/>
</dbReference>
<accession>A0A974XMF9</accession>
<evidence type="ECO:0000313" key="1">
    <source>
        <dbReference type="EMBL" id="QSX31105.1"/>
    </source>
</evidence>
<dbReference type="InterPro" id="IPR030852">
    <property type="entry name" value="RcsF"/>
</dbReference>
<dbReference type="PROSITE" id="PS51257">
    <property type="entry name" value="PROKAR_LIPOPROTEIN"/>
    <property type="match status" value="1"/>
</dbReference>
<reference evidence="1 2" key="1">
    <citation type="submission" date="2021-03" db="EMBL/GenBank/DDBJ databases">
        <title>Novel species identification of genus Shewanella.</title>
        <authorList>
            <person name="Liu G."/>
            <person name="Zhang Q."/>
        </authorList>
    </citation>
    <scope>NUCLEOTIDE SEQUENCE [LARGE SCALE GENOMIC DNA]</scope>
    <source>
        <strain evidence="1 2">FJAT-53726</strain>
    </source>
</reference>
<dbReference type="AlphaFoldDB" id="A0A974XMF9"/>
<dbReference type="GO" id="GO:0009279">
    <property type="term" value="C:cell outer membrane"/>
    <property type="evidence" value="ECO:0007669"/>
    <property type="project" value="InterPro"/>
</dbReference>